<dbReference type="PATRIC" id="fig|1391654.3.peg.8247"/>
<dbReference type="AlphaFoldDB" id="A0A0K1Q6K7"/>
<feature type="compositionally biased region" description="Polar residues" evidence="1">
    <location>
        <begin position="456"/>
        <end position="465"/>
    </location>
</feature>
<feature type="compositionally biased region" description="Acidic residues" evidence="1">
    <location>
        <begin position="469"/>
        <end position="481"/>
    </location>
</feature>
<reference evidence="3 4" key="1">
    <citation type="submission" date="2015-08" db="EMBL/GenBank/DDBJ databases">
        <authorList>
            <person name="Babu N.S."/>
            <person name="Beckwith C.J."/>
            <person name="Beseler K.G."/>
            <person name="Brison A."/>
            <person name="Carone J.V."/>
            <person name="Caskin T.P."/>
            <person name="Diamond M."/>
            <person name="Durham M.E."/>
            <person name="Foxe J.M."/>
            <person name="Go M."/>
            <person name="Henderson B.A."/>
            <person name="Jones I.B."/>
            <person name="McGettigan J.A."/>
            <person name="Micheletti S.J."/>
            <person name="Nasrallah M.E."/>
            <person name="Ortiz D."/>
            <person name="Piller C.R."/>
            <person name="Privatt S.R."/>
            <person name="Schneider S.L."/>
            <person name="Sharp S."/>
            <person name="Smith T.C."/>
            <person name="Stanton J.D."/>
            <person name="Ullery H.E."/>
            <person name="Wilson R.J."/>
            <person name="Serrano M.G."/>
            <person name="Buck G."/>
            <person name="Lee V."/>
            <person name="Wang Y."/>
            <person name="Carvalho R."/>
            <person name="Voegtly L."/>
            <person name="Shi R."/>
            <person name="Duckworth R."/>
            <person name="Johnson A."/>
            <person name="Loviza R."/>
            <person name="Walstead R."/>
            <person name="Shah Z."/>
            <person name="Kiflezghi M."/>
            <person name="Wade K."/>
            <person name="Ball S.L."/>
            <person name="Bradley K.W."/>
            <person name="Asai D.J."/>
            <person name="Bowman C.A."/>
            <person name="Russell D.A."/>
            <person name="Pope W.H."/>
            <person name="Jacobs-Sera D."/>
            <person name="Hendrix R.W."/>
            <person name="Hatfull G.F."/>
        </authorList>
    </citation>
    <scope>NUCLEOTIDE SEQUENCE [LARGE SCALE GENOMIC DNA]</scope>
    <source>
        <strain evidence="3 4">DSM 27648</strain>
    </source>
</reference>
<keyword evidence="4" id="KW-1185">Reference proteome</keyword>
<protein>
    <submittedName>
        <fullName evidence="3">Putative peptidoglycan bound protein</fullName>
    </submittedName>
</protein>
<feature type="signal peptide" evidence="2">
    <location>
        <begin position="1"/>
        <end position="29"/>
    </location>
</feature>
<organism evidence="3 4">
    <name type="scientific">Labilithrix luteola</name>
    <dbReference type="NCBI Taxonomy" id="1391654"/>
    <lineage>
        <taxon>Bacteria</taxon>
        <taxon>Pseudomonadati</taxon>
        <taxon>Myxococcota</taxon>
        <taxon>Polyangia</taxon>
        <taxon>Polyangiales</taxon>
        <taxon>Labilitrichaceae</taxon>
        <taxon>Labilithrix</taxon>
    </lineage>
</organism>
<gene>
    <name evidence="3" type="ORF">AKJ09_08134</name>
</gene>
<dbReference type="RefSeq" id="WP_146652566.1">
    <property type="nucleotide sequence ID" value="NZ_CP012333.1"/>
</dbReference>
<dbReference type="Proteomes" id="UP000064967">
    <property type="component" value="Chromosome"/>
</dbReference>
<feature type="compositionally biased region" description="Low complexity" evidence="1">
    <location>
        <begin position="419"/>
        <end position="455"/>
    </location>
</feature>
<feature type="chain" id="PRO_5005466892" evidence="2">
    <location>
        <begin position="30"/>
        <end position="526"/>
    </location>
</feature>
<dbReference type="EMBL" id="CP012333">
    <property type="protein sequence ID" value="AKV01471.1"/>
    <property type="molecule type" value="Genomic_DNA"/>
</dbReference>
<evidence type="ECO:0000256" key="1">
    <source>
        <dbReference type="SAM" id="MobiDB-lite"/>
    </source>
</evidence>
<proteinExistence type="predicted"/>
<sequence length="526" mass="53438">MRLAKVLCFVPFLLTGVAGLTGLPGCSSAAEEDSEGSAQGVTGGSGSTQSALALVFDDAKAEAPKCSAAMLSDTVAVTAKDCAKVGQLVGRASDKDGKGVRSKIKAVHVPDTDDAEIAVVELDKGLEGLYALVTHMPLRDGYSVNAVSSKDAWFGPDKNEAASVTASIHGETDAHGILVPDTGSEICDGDIGALVCSSTSTLFGLRGTCGLSGIVVGRDEATPATKASKTAGCSNGGWKVAKLGQYADFLKKYAPKAFQPLDGWWKYTPEGLWGYESSGSVKSCKIDTTTLASSVPNKASTTIKATVSFTKMSKRAAAWGRFGIAPKSDPTNMRWSAAALANKSSGSADFNAAFQGAVKASNIGDYIVTFRTTGNGGESWVTCDLDGIDNGYSADKTLSFSVGETGGGTTNPTDPSTPDAGSTADAGSPSGSDAGSKADAGSSSGADDPSASTDGETTYTDPSSSNDRDETDGEGYSEGEEGTVNPKKKGQSGCSVNHAGGASSSAPLFGLLLGLAAFARSRRRAN</sequence>
<evidence type="ECO:0000313" key="4">
    <source>
        <dbReference type="Proteomes" id="UP000064967"/>
    </source>
</evidence>
<keyword evidence="2" id="KW-0732">Signal</keyword>
<dbReference type="KEGG" id="llu:AKJ09_08134"/>
<evidence type="ECO:0000256" key="2">
    <source>
        <dbReference type="SAM" id="SignalP"/>
    </source>
</evidence>
<accession>A0A0K1Q6K7</accession>
<name>A0A0K1Q6K7_9BACT</name>
<evidence type="ECO:0000313" key="3">
    <source>
        <dbReference type="EMBL" id="AKV01471.1"/>
    </source>
</evidence>
<feature type="region of interest" description="Disordered" evidence="1">
    <location>
        <begin position="403"/>
        <end position="506"/>
    </location>
</feature>